<protein>
    <recommendedName>
        <fullName evidence="4">alpha-1,6-mannosyl-glycoprotein 6-beta-N-acetylglucosaminyltransferase</fullName>
        <ecNumber evidence="4">2.4.1.155</ecNumber>
    </recommendedName>
</protein>
<evidence type="ECO:0000256" key="1">
    <source>
        <dbReference type="ARBA" id="ARBA00004323"/>
    </source>
</evidence>
<comment type="pathway">
    <text evidence="2">Protein modification; protein glycosylation.</text>
</comment>
<comment type="subcellular location">
    <subcellularLocation>
        <location evidence="1">Golgi apparatus membrane</location>
        <topology evidence="1">Single-pass type II membrane protein</topology>
    </subcellularLocation>
</comment>
<comment type="catalytic activity">
    <reaction evidence="13">
        <text>N(4)-{beta-D-GlcNAc-(1-&gt;2)-[beta-D-GlcNAc-(1-&gt;4)]-alpha-D-Man-(1-&gt;3)-[beta-D-GlcNAc-(1-&gt;2)-alpha-D-Man-(1-&gt;6)]-beta-D-Man-(1-&gt;4)-beta-D-GlcNAc-(1-&gt;4)-beta-D-GlcNAc}-L-asparaginyl-[protein] + UDP-N-acetyl-alpha-D-glucosamine = N(4)-{beta-D-GlcNAc-(1-&gt;2)-[beta-D-GlcNAc-(1-&gt;4)]-alpha-D-Man-(1-&gt;3)-[beta-D-GlcNAc-(1-&gt;2)-[beta-D-GlcNAc-(1-&gt;6)]-alpha-D-Man-(1-&gt;6)]-beta-D-Man-(1-&gt;4)-beta-D-GlcNAc-(1-&gt;4)-beta-D-GlcNAc}-L-asparaginyl-[protein] + UDP + H(+)</text>
        <dbReference type="Rhea" id="RHEA:16921"/>
        <dbReference type="Rhea" id="RHEA-COMP:14374"/>
        <dbReference type="Rhea" id="RHEA-COMP:14377"/>
        <dbReference type="ChEBI" id="CHEBI:15378"/>
        <dbReference type="ChEBI" id="CHEBI:57705"/>
        <dbReference type="ChEBI" id="CHEBI:58223"/>
        <dbReference type="ChEBI" id="CHEBI:139507"/>
        <dbReference type="ChEBI" id="CHEBI:139510"/>
        <dbReference type="EC" id="2.4.1.155"/>
    </reaction>
</comment>
<reference evidence="17 18" key="1">
    <citation type="journal article" date="2011" name="Genome Biol. Evol.">
        <title>Integration of the genetic map and genome assembly of fugu facilitates insights into distinct features of genome evolution in teleosts and mammals.</title>
        <authorList>
            <person name="Kai W."/>
            <person name="Kikuchi K."/>
            <person name="Tohari S."/>
            <person name="Chew A.K."/>
            <person name="Tay A."/>
            <person name="Fujiwara A."/>
            <person name="Hosoya S."/>
            <person name="Suetake H."/>
            <person name="Naruse K."/>
            <person name="Brenner S."/>
            <person name="Suzuki Y."/>
            <person name="Venkatesh B."/>
        </authorList>
    </citation>
    <scope>NUCLEOTIDE SEQUENCE [LARGE SCALE GENOMIC DNA]</scope>
</reference>
<dbReference type="Ensembl" id="ENSTRUT00000080040.1">
    <property type="protein sequence ID" value="ENSTRUP00000079447.1"/>
    <property type="gene ID" value="ENSTRUG00000008190.3"/>
</dbReference>
<keyword evidence="10" id="KW-0333">Golgi apparatus</keyword>
<evidence type="ECO:0000256" key="6">
    <source>
        <dbReference type="ARBA" id="ARBA00022679"/>
    </source>
</evidence>
<evidence type="ECO:0000313" key="17">
    <source>
        <dbReference type="Ensembl" id="ENSTRUP00000079447.1"/>
    </source>
</evidence>
<keyword evidence="7 15" id="KW-0812">Transmembrane</keyword>
<dbReference type="InterPro" id="IPR026116">
    <property type="entry name" value="GT18_cat"/>
</dbReference>
<dbReference type="Pfam" id="PF15024">
    <property type="entry name" value="Glyco_transf_18"/>
    <property type="match status" value="1"/>
</dbReference>
<reference evidence="17" key="3">
    <citation type="submission" date="2025-09" db="UniProtKB">
        <authorList>
            <consortium name="Ensembl"/>
        </authorList>
    </citation>
    <scope>IDENTIFICATION</scope>
</reference>
<organism evidence="17 18">
    <name type="scientific">Takifugu rubripes</name>
    <name type="common">Japanese pufferfish</name>
    <name type="synonym">Fugu rubripes</name>
    <dbReference type="NCBI Taxonomy" id="31033"/>
    <lineage>
        <taxon>Eukaryota</taxon>
        <taxon>Metazoa</taxon>
        <taxon>Chordata</taxon>
        <taxon>Craniata</taxon>
        <taxon>Vertebrata</taxon>
        <taxon>Euteleostomi</taxon>
        <taxon>Actinopterygii</taxon>
        <taxon>Neopterygii</taxon>
        <taxon>Teleostei</taxon>
        <taxon>Neoteleostei</taxon>
        <taxon>Acanthomorphata</taxon>
        <taxon>Eupercaria</taxon>
        <taxon>Tetraodontiformes</taxon>
        <taxon>Tetradontoidea</taxon>
        <taxon>Tetraodontidae</taxon>
        <taxon>Takifugu</taxon>
    </lineage>
</organism>
<dbReference type="GO" id="GO:0000139">
    <property type="term" value="C:Golgi membrane"/>
    <property type="evidence" value="ECO:0007669"/>
    <property type="project" value="UniProtKB-SubCell"/>
</dbReference>
<sequence>MPNRPFICIGEGSGIMKLLSLERTFSISLFICFIWCLGLSYFTLSNEQEAARFGHQNSWTKKQVEASGAEASSKPLWGRYEEEVNVLRSKSKMKDYLIIRLNSDKLQLEQEVVGLMERLSKKAEKQVKSGPLMHNYEREFKALKIQMEAEENKTEKMEETIKGLLSNKLQLEQEVAHLKELLVQKAEEHTNKDKINEDKDCPLPPMDGYPECQGKLKWMKEGWTSDPCYSINGVNGSLCSILIYLSEIETWCPRLPGRVIPTASSQRTEAGQAVIRENLQGLSSKLANRIQYKWINQRIFSMEDIWVKAGRSLSAKHDLKGRKAKQILVHPGAVTDEIGIARLAFNGGPLGELVQWSDLVSTLHILGHHLHLSASITDLKIFLGGLKSGCPSMPTLEPNLIYTDILGLQQMQKALPNIWSKYQCKIRILDSFGTEPDFNHVSWAKGHNLSSPYGGLNLIPLQLYTMFPHTPDNTFLGFVVQPHWSDEENKKLESIKRKNQALVYGKRASFWKGKTAYLDTIHKYLDLHGTVDNGALIPSYVTNHGIVKGAEVHALLRESKVFVGLSFPFEGPAPLEALANGCVFLNPRLNPPQSRLNSEFFKEKPNIREVTSQHPYAEAIGEPYVWMVDMDNSTDVERAVKAIINQTIEPYIPYEFTCEGMLQRVNILIEKQDFCNSTTSWPPLSTLQVVTAEVGASCKDTCQKQGLICEPAFFPHLNSAQSLANYGINCQTTEHSGGYLVLPAYDNNSKRCVFQSDPLLFSCVRSHLSWTRVCPCRDYIKDQIALCKACL</sequence>
<keyword evidence="12" id="KW-0325">Glycoprotein</keyword>
<reference evidence="17" key="2">
    <citation type="submission" date="2025-08" db="UniProtKB">
        <authorList>
            <consortium name="Ensembl"/>
        </authorList>
    </citation>
    <scope>IDENTIFICATION</scope>
</reference>
<proteinExistence type="inferred from homology"/>
<evidence type="ECO:0000256" key="8">
    <source>
        <dbReference type="ARBA" id="ARBA00022968"/>
    </source>
</evidence>
<evidence type="ECO:0000256" key="13">
    <source>
        <dbReference type="ARBA" id="ARBA00048243"/>
    </source>
</evidence>
<dbReference type="UniPathway" id="UPA00378"/>
<dbReference type="GO" id="GO:0006487">
    <property type="term" value="P:protein N-linked glycosylation"/>
    <property type="evidence" value="ECO:0007669"/>
    <property type="project" value="TreeGrafter"/>
</dbReference>
<dbReference type="GeneID" id="101074995"/>
<keyword evidence="6" id="KW-0808">Transferase</keyword>
<dbReference type="Proteomes" id="UP000005226">
    <property type="component" value="Chromosome 1"/>
</dbReference>
<evidence type="ECO:0000256" key="15">
    <source>
        <dbReference type="SAM" id="Phobius"/>
    </source>
</evidence>
<accession>A0A674P2Z1</accession>
<dbReference type="GO" id="GO:0030144">
    <property type="term" value="F:alpha-1,6-mannosylglycoprotein 6-beta-N-acetylglucosaminyltransferase activity"/>
    <property type="evidence" value="ECO:0007669"/>
    <property type="project" value="UniProtKB-EC"/>
</dbReference>
<evidence type="ECO:0000256" key="4">
    <source>
        <dbReference type="ARBA" id="ARBA00012671"/>
    </source>
</evidence>
<comment type="similarity">
    <text evidence="3">Belongs to the glycosyltransferase 18 family.</text>
</comment>
<evidence type="ECO:0000256" key="7">
    <source>
        <dbReference type="ARBA" id="ARBA00022692"/>
    </source>
</evidence>
<keyword evidence="18" id="KW-1185">Reference proteome</keyword>
<feature type="transmembrane region" description="Helical" evidence="15">
    <location>
        <begin position="25"/>
        <end position="44"/>
    </location>
</feature>
<dbReference type="AlphaFoldDB" id="A0A674P2Z1"/>
<evidence type="ECO:0000256" key="10">
    <source>
        <dbReference type="ARBA" id="ARBA00023034"/>
    </source>
</evidence>
<keyword evidence="8" id="KW-0735">Signal-anchor</keyword>
<evidence type="ECO:0000256" key="3">
    <source>
        <dbReference type="ARBA" id="ARBA00007477"/>
    </source>
</evidence>
<dbReference type="InterPro" id="IPR052105">
    <property type="entry name" value="MGAT5_Glycosyltransferase"/>
</dbReference>
<keyword evidence="11 15" id="KW-0472">Membrane</keyword>
<evidence type="ECO:0000256" key="5">
    <source>
        <dbReference type="ARBA" id="ARBA00022676"/>
    </source>
</evidence>
<evidence type="ECO:0000256" key="9">
    <source>
        <dbReference type="ARBA" id="ARBA00022989"/>
    </source>
</evidence>
<feature type="domain" description="Glycosyltransferase family 18 catalytic" evidence="16">
    <location>
        <begin position="228"/>
        <end position="776"/>
    </location>
</feature>
<keyword evidence="14" id="KW-0175">Coiled coil</keyword>
<keyword evidence="9 15" id="KW-1133">Transmembrane helix</keyword>
<evidence type="ECO:0000256" key="14">
    <source>
        <dbReference type="SAM" id="Coils"/>
    </source>
</evidence>
<dbReference type="OMA" id="FKGKPNT"/>
<evidence type="ECO:0000313" key="18">
    <source>
        <dbReference type="Proteomes" id="UP000005226"/>
    </source>
</evidence>
<dbReference type="PANTHER" id="PTHR15075:SF5">
    <property type="entry name" value="ALPHA-1,6-MANNOSYLGLYCOPROTEIN 6-BETA-N-ACETYLGLUCOSAMINYLTRANSFERASE A"/>
    <property type="match status" value="1"/>
</dbReference>
<evidence type="ECO:0000256" key="12">
    <source>
        <dbReference type="ARBA" id="ARBA00023180"/>
    </source>
</evidence>
<evidence type="ECO:0000259" key="16">
    <source>
        <dbReference type="Pfam" id="PF15024"/>
    </source>
</evidence>
<gene>
    <name evidence="17" type="primary">LOC101074995</name>
</gene>
<evidence type="ECO:0000256" key="11">
    <source>
        <dbReference type="ARBA" id="ARBA00023136"/>
    </source>
</evidence>
<dbReference type="InParanoid" id="A0A674P2Z1"/>
<dbReference type="GeneTree" id="ENSGT00940000153470"/>
<dbReference type="PANTHER" id="PTHR15075">
    <property type="entry name" value="ALPHA-MANNOSIDE BETA-1,6-N-ACETYLGLUCOSAMINYLTRANSFERASE"/>
    <property type="match status" value="1"/>
</dbReference>
<feature type="coiled-coil region" evidence="14">
    <location>
        <begin position="98"/>
        <end position="188"/>
    </location>
</feature>
<name>A0A674P2Z1_TAKRU</name>
<dbReference type="KEGG" id="tru:101074995"/>
<dbReference type="OrthoDB" id="2113294at2759"/>
<dbReference type="EC" id="2.4.1.155" evidence="4"/>
<dbReference type="RefSeq" id="XP_029686098.1">
    <property type="nucleotide sequence ID" value="XM_029830238.1"/>
</dbReference>
<evidence type="ECO:0000256" key="2">
    <source>
        <dbReference type="ARBA" id="ARBA00004922"/>
    </source>
</evidence>
<keyword evidence="5" id="KW-0328">Glycosyltransferase</keyword>